<reference evidence="2 3" key="1">
    <citation type="submission" date="2015-05" db="EMBL/GenBank/DDBJ databases">
        <title>Draft genome sequence of the bacterium Gordonia jacobaea a new member of the Gordonia genus.</title>
        <authorList>
            <person name="Jimenez-Galisteo G."/>
            <person name="Dominguez A."/>
            <person name="Munoz E."/>
            <person name="Vinas M."/>
        </authorList>
    </citation>
    <scope>NUCLEOTIDE SEQUENCE [LARGE SCALE GENOMIC DNA]</scope>
    <source>
        <strain evidence="3">mv1</strain>
    </source>
</reference>
<protein>
    <submittedName>
        <fullName evidence="2">Uncharacterized protein</fullName>
    </submittedName>
</protein>
<sequence length="152" mass="16263">MPRSGHTDYDDLDAVGHRADDPDSVGHHVRCRTSAVCSRADRHSVTNTGAGAHRAGAVGRTVRLRSTKFDTASDSGAVVRGPIFNGRIQADSPGVPPYRPCGASSEMREIAKYDIADFTDTVGYTTTGGIARMYCGTNKWGFGHIKGNHLDD</sequence>
<evidence type="ECO:0000313" key="3">
    <source>
        <dbReference type="Proteomes" id="UP000037247"/>
    </source>
</evidence>
<comment type="caution">
    <text evidence="2">The sequence shown here is derived from an EMBL/GenBank/DDBJ whole genome shotgun (WGS) entry which is preliminary data.</text>
</comment>
<evidence type="ECO:0000256" key="1">
    <source>
        <dbReference type="SAM" id="MobiDB-lite"/>
    </source>
</evidence>
<dbReference type="EMBL" id="LDTZ01000014">
    <property type="protein sequence ID" value="KNA92735.1"/>
    <property type="molecule type" value="Genomic_DNA"/>
</dbReference>
<organism evidence="2 3">
    <name type="scientific">Gordonia jacobaea</name>
    <dbReference type="NCBI Taxonomy" id="122202"/>
    <lineage>
        <taxon>Bacteria</taxon>
        <taxon>Bacillati</taxon>
        <taxon>Actinomycetota</taxon>
        <taxon>Actinomycetes</taxon>
        <taxon>Mycobacteriales</taxon>
        <taxon>Gordoniaceae</taxon>
        <taxon>Gordonia</taxon>
    </lineage>
</organism>
<gene>
    <name evidence="2" type="ORF">ABW18_05585</name>
</gene>
<accession>A0ABR5IGQ6</accession>
<name>A0ABR5IGQ6_9ACTN</name>
<proteinExistence type="predicted"/>
<dbReference type="Proteomes" id="UP000037247">
    <property type="component" value="Unassembled WGS sequence"/>
</dbReference>
<evidence type="ECO:0000313" key="2">
    <source>
        <dbReference type="EMBL" id="KNA92735.1"/>
    </source>
</evidence>
<feature type="region of interest" description="Disordered" evidence="1">
    <location>
        <begin position="1"/>
        <end position="26"/>
    </location>
</feature>
<keyword evidence="3" id="KW-1185">Reference proteome</keyword>